<evidence type="ECO:0000256" key="2">
    <source>
        <dbReference type="ARBA" id="ARBA00023157"/>
    </source>
</evidence>
<keyword evidence="3" id="KW-0732">Signal</keyword>
<name>A0AAD7FX96_9AGAR</name>
<feature type="signal peptide" evidence="3">
    <location>
        <begin position="1"/>
        <end position="22"/>
    </location>
</feature>
<dbReference type="CDD" id="cd23508">
    <property type="entry name" value="hydrophobin_II"/>
    <property type="match status" value="1"/>
</dbReference>
<gene>
    <name evidence="4" type="ORF">FB45DRAFT_1022805</name>
</gene>
<keyword evidence="2" id="KW-1015">Disulfide bond</keyword>
<evidence type="ECO:0000256" key="3">
    <source>
        <dbReference type="SAM" id="SignalP"/>
    </source>
</evidence>
<accession>A0AAD7FX96</accession>
<reference evidence="4" key="1">
    <citation type="submission" date="2023-03" db="EMBL/GenBank/DDBJ databases">
        <title>Massive genome expansion in bonnet fungi (Mycena s.s.) driven by repeated elements and novel gene families across ecological guilds.</title>
        <authorList>
            <consortium name="Lawrence Berkeley National Laboratory"/>
            <person name="Harder C.B."/>
            <person name="Miyauchi S."/>
            <person name="Viragh M."/>
            <person name="Kuo A."/>
            <person name="Thoen E."/>
            <person name="Andreopoulos B."/>
            <person name="Lu D."/>
            <person name="Skrede I."/>
            <person name="Drula E."/>
            <person name="Henrissat B."/>
            <person name="Morin E."/>
            <person name="Kohler A."/>
            <person name="Barry K."/>
            <person name="LaButti K."/>
            <person name="Morin E."/>
            <person name="Salamov A."/>
            <person name="Lipzen A."/>
            <person name="Mereny Z."/>
            <person name="Hegedus B."/>
            <person name="Baldrian P."/>
            <person name="Stursova M."/>
            <person name="Weitz H."/>
            <person name="Taylor A."/>
            <person name="Grigoriev I.V."/>
            <person name="Nagy L.G."/>
            <person name="Martin F."/>
            <person name="Kauserud H."/>
        </authorList>
    </citation>
    <scope>NUCLEOTIDE SEQUENCE</scope>
    <source>
        <strain evidence="4">9284</strain>
    </source>
</reference>
<dbReference type="InterPro" id="IPR010636">
    <property type="entry name" value="Class_II_hydrophobin"/>
</dbReference>
<protein>
    <submittedName>
        <fullName evidence="4">Magnaporin protein</fullName>
    </submittedName>
</protein>
<comment type="caution">
    <text evidence="4">The sequence shown here is derived from an EMBL/GenBank/DDBJ whole genome shotgun (WGS) entry which is preliminary data.</text>
</comment>
<sequence length="121" mass="12402">MQFAAFASVLIAFFSMSQLTSASPASSLEERQPYTPCSGLLYGNALCCSAAVLGVADLDCTGPSRTPTCASDFTSICSAVGKSAQCCTLGGIAGLALLAMVRRENEPKTETPDEGITNAHG</sequence>
<dbReference type="Pfam" id="PF06766">
    <property type="entry name" value="Hydrophobin_2"/>
    <property type="match status" value="1"/>
</dbReference>
<dbReference type="SUPFAM" id="SSF101751">
    <property type="entry name" value="Hydrophobin II, HfbII"/>
    <property type="match status" value="1"/>
</dbReference>
<dbReference type="GO" id="GO:0005576">
    <property type="term" value="C:extracellular region"/>
    <property type="evidence" value="ECO:0007669"/>
    <property type="project" value="InterPro"/>
</dbReference>
<proteinExistence type="inferred from homology"/>
<evidence type="ECO:0000256" key="1">
    <source>
        <dbReference type="ARBA" id="ARBA00009576"/>
    </source>
</evidence>
<dbReference type="Gene3D" id="3.20.120.10">
    <property type="entry name" value="Hydrophobin"/>
    <property type="match status" value="1"/>
</dbReference>
<dbReference type="EMBL" id="JARKIF010000004">
    <property type="protein sequence ID" value="KAJ7642094.1"/>
    <property type="molecule type" value="Genomic_DNA"/>
</dbReference>
<comment type="similarity">
    <text evidence="1">Belongs to the cerato-ulmin hydrophobin family.</text>
</comment>
<dbReference type="PANTHER" id="PTHR42341:SF1">
    <property type="entry name" value="HYDROPHOBIN"/>
    <property type="match status" value="1"/>
</dbReference>
<dbReference type="PANTHER" id="PTHR42341">
    <property type="entry name" value="HYDROPHOBIN"/>
    <property type="match status" value="1"/>
</dbReference>
<dbReference type="InterPro" id="IPR036686">
    <property type="entry name" value="Class_II_Hydrophobin_sf"/>
</dbReference>
<dbReference type="Proteomes" id="UP001221142">
    <property type="component" value="Unassembled WGS sequence"/>
</dbReference>
<evidence type="ECO:0000313" key="5">
    <source>
        <dbReference type="Proteomes" id="UP001221142"/>
    </source>
</evidence>
<organism evidence="4 5">
    <name type="scientific">Roridomyces roridus</name>
    <dbReference type="NCBI Taxonomy" id="1738132"/>
    <lineage>
        <taxon>Eukaryota</taxon>
        <taxon>Fungi</taxon>
        <taxon>Dikarya</taxon>
        <taxon>Basidiomycota</taxon>
        <taxon>Agaricomycotina</taxon>
        <taxon>Agaricomycetes</taxon>
        <taxon>Agaricomycetidae</taxon>
        <taxon>Agaricales</taxon>
        <taxon>Marasmiineae</taxon>
        <taxon>Mycenaceae</taxon>
        <taxon>Roridomyces</taxon>
    </lineage>
</organism>
<evidence type="ECO:0000313" key="4">
    <source>
        <dbReference type="EMBL" id="KAJ7642094.1"/>
    </source>
</evidence>
<feature type="chain" id="PRO_5042165179" evidence="3">
    <location>
        <begin position="23"/>
        <end position="121"/>
    </location>
</feature>
<keyword evidence="5" id="KW-1185">Reference proteome</keyword>
<dbReference type="AlphaFoldDB" id="A0AAD7FX96"/>